<dbReference type="EMBL" id="BARV01027015">
    <property type="protein sequence ID" value="GAI46165.1"/>
    <property type="molecule type" value="Genomic_DNA"/>
</dbReference>
<dbReference type="AlphaFoldDB" id="X1Q512"/>
<dbReference type="InterPro" id="IPR004675">
    <property type="entry name" value="AhpD_core"/>
</dbReference>
<dbReference type="InterPro" id="IPR029032">
    <property type="entry name" value="AhpD-like"/>
</dbReference>
<protein>
    <recommendedName>
        <fullName evidence="1">Carboxymuconolactone decarboxylase-like domain-containing protein</fullName>
    </recommendedName>
</protein>
<comment type="caution">
    <text evidence="2">The sequence shown here is derived from an EMBL/GenBank/DDBJ whole genome shotgun (WGS) entry which is preliminary data.</text>
</comment>
<dbReference type="PANTHER" id="PTHR33930">
    <property type="entry name" value="ALKYL HYDROPEROXIDE REDUCTASE AHPD"/>
    <property type="match status" value="1"/>
</dbReference>
<dbReference type="InterPro" id="IPR003779">
    <property type="entry name" value="CMD-like"/>
</dbReference>
<dbReference type="PANTHER" id="PTHR33930:SF2">
    <property type="entry name" value="BLR3452 PROTEIN"/>
    <property type="match status" value="1"/>
</dbReference>
<sequence>MEKRYPEYYGRLKGLMGKLGRELEGPMAAFGQMHKQVFPDGALTTKAKELITLAICITSLCEGCIAVHVRAALRAGATRQEIAEAIGVAIYMGGGPAVVFGCLALDALEQFEAVGVSS</sequence>
<dbReference type="NCBIfam" id="TIGR00778">
    <property type="entry name" value="ahpD_dom"/>
    <property type="match status" value="1"/>
</dbReference>
<gene>
    <name evidence="2" type="ORF">S06H3_43541</name>
</gene>
<name>X1Q512_9ZZZZ</name>
<dbReference type="GO" id="GO:0051920">
    <property type="term" value="F:peroxiredoxin activity"/>
    <property type="evidence" value="ECO:0007669"/>
    <property type="project" value="InterPro"/>
</dbReference>
<reference evidence="2" key="1">
    <citation type="journal article" date="2014" name="Front. Microbiol.">
        <title>High frequency of phylogenetically diverse reductive dehalogenase-homologous genes in deep subseafloor sedimentary metagenomes.</title>
        <authorList>
            <person name="Kawai M."/>
            <person name="Futagami T."/>
            <person name="Toyoda A."/>
            <person name="Takaki Y."/>
            <person name="Nishi S."/>
            <person name="Hori S."/>
            <person name="Arai W."/>
            <person name="Tsubouchi T."/>
            <person name="Morono Y."/>
            <person name="Uchiyama I."/>
            <person name="Ito T."/>
            <person name="Fujiyama A."/>
            <person name="Inagaki F."/>
            <person name="Takami H."/>
        </authorList>
    </citation>
    <scope>NUCLEOTIDE SEQUENCE</scope>
    <source>
        <strain evidence="2">Expedition CK06-06</strain>
    </source>
</reference>
<accession>X1Q512</accession>
<dbReference type="SUPFAM" id="SSF69118">
    <property type="entry name" value="AhpD-like"/>
    <property type="match status" value="1"/>
</dbReference>
<dbReference type="Pfam" id="PF02627">
    <property type="entry name" value="CMD"/>
    <property type="match status" value="1"/>
</dbReference>
<evidence type="ECO:0000259" key="1">
    <source>
        <dbReference type="Pfam" id="PF02627"/>
    </source>
</evidence>
<proteinExistence type="predicted"/>
<organism evidence="2">
    <name type="scientific">marine sediment metagenome</name>
    <dbReference type="NCBI Taxonomy" id="412755"/>
    <lineage>
        <taxon>unclassified sequences</taxon>
        <taxon>metagenomes</taxon>
        <taxon>ecological metagenomes</taxon>
    </lineage>
</organism>
<evidence type="ECO:0000313" key="2">
    <source>
        <dbReference type="EMBL" id="GAI46165.1"/>
    </source>
</evidence>
<dbReference type="Gene3D" id="1.20.1290.10">
    <property type="entry name" value="AhpD-like"/>
    <property type="match status" value="1"/>
</dbReference>
<feature type="domain" description="Carboxymuconolactone decarboxylase-like" evidence="1">
    <location>
        <begin position="27"/>
        <end position="105"/>
    </location>
</feature>